<sequence length="443" mass="51296">MKTNFERHKLVTFFIALFLFCACDQDLPKVENPTVEVRYQDGKAQLYRHGEPYYIKGAAGTEHLDLVAEYGGNSIRTWSLHDADRILDEAHAKGLTVTLGLEVGRPSWGNDFSYWKYWEVDRKIEELRPLIEKYKDHPALLMWGVGNEVKEYGGGPRPVVFYIIDQVARMIKEVDPNHPTMTAVDVFSSQNKVASYRHVMPHIDILGFNAFKTIDQMYERVYEDKGWGKAFIVSEWGPDGHWEIPATEWGAPKEMRTAEKIQVMKEYWDKIASDSSLLLGSYAFYWGHKYEATHTWFSVFSEDGSKTELANFLRYAWSKEQAENSAPDISNIFIETAQGPAYDNVYLENNTEYIAKAFTEDLEGDSLTYRWEIRHEGNYFIEVKGYDYNMTGYTMEHLIDSVEGDSVRFKTPKEEGPYRIFAFAYDQQGNVASYNVPFYVVMK</sequence>
<comment type="caution">
    <text evidence="2">The sequence shown here is derived from an EMBL/GenBank/DDBJ whole genome shotgun (WGS) entry which is preliminary data.</text>
</comment>
<reference evidence="2 3" key="1">
    <citation type="submission" date="2021-03" db="EMBL/GenBank/DDBJ databases">
        <title>novel species isolated from a fishpond in China.</title>
        <authorList>
            <person name="Lu H."/>
            <person name="Cai Z."/>
        </authorList>
    </citation>
    <scope>NUCLEOTIDE SEQUENCE [LARGE SCALE GENOMIC DNA]</scope>
    <source>
        <strain evidence="2 3">H41</strain>
    </source>
</reference>
<dbReference type="SUPFAM" id="SSF51445">
    <property type="entry name" value="(Trans)glycosidases"/>
    <property type="match status" value="1"/>
</dbReference>
<dbReference type="Pfam" id="PF02836">
    <property type="entry name" value="Glyco_hydro_2_C"/>
    <property type="match status" value="1"/>
</dbReference>
<dbReference type="InterPro" id="IPR006103">
    <property type="entry name" value="Glyco_hydro_2_cat"/>
</dbReference>
<organism evidence="2 3">
    <name type="scientific">Algoriphagus oliviformis</name>
    <dbReference type="NCBI Taxonomy" id="2811231"/>
    <lineage>
        <taxon>Bacteria</taxon>
        <taxon>Pseudomonadati</taxon>
        <taxon>Bacteroidota</taxon>
        <taxon>Cytophagia</taxon>
        <taxon>Cytophagales</taxon>
        <taxon>Cyclobacteriaceae</taxon>
        <taxon>Algoriphagus</taxon>
    </lineage>
</organism>
<evidence type="ECO:0000313" key="3">
    <source>
        <dbReference type="Proteomes" id="UP000664317"/>
    </source>
</evidence>
<dbReference type="InterPro" id="IPR017853">
    <property type="entry name" value="GH"/>
</dbReference>
<dbReference type="EMBL" id="JAFKCT010000007">
    <property type="protein sequence ID" value="MBN7812459.1"/>
    <property type="molecule type" value="Genomic_DNA"/>
</dbReference>
<feature type="domain" description="Glycoside hydrolase family 2 catalytic" evidence="1">
    <location>
        <begin position="87"/>
        <end position="198"/>
    </location>
</feature>
<evidence type="ECO:0000313" key="2">
    <source>
        <dbReference type="EMBL" id="MBN7812459.1"/>
    </source>
</evidence>
<dbReference type="Proteomes" id="UP000664317">
    <property type="component" value="Unassembled WGS sequence"/>
</dbReference>
<dbReference type="RefSeq" id="WP_206579240.1">
    <property type="nucleotide sequence ID" value="NZ_JAFKCT010000007.1"/>
</dbReference>
<evidence type="ECO:0000259" key="1">
    <source>
        <dbReference type="Pfam" id="PF02836"/>
    </source>
</evidence>
<dbReference type="PROSITE" id="PS51257">
    <property type="entry name" value="PROKAR_LIPOPROTEIN"/>
    <property type="match status" value="1"/>
</dbReference>
<keyword evidence="3" id="KW-1185">Reference proteome</keyword>
<accession>A0ABS3C7B4</accession>
<dbReference type="Gene3D" id="3.20.20.80">
    <property type="entry name" value="Glycosidases"/>
    <property type="match status" value="1"/>
</dbReference>
<protein>
    <recommendedName>
        <fullName evidence="1">Glycoside hydrolase family 2 catalytic domain-containing protein</fullName>
    </recommendedName>
</protein>
<proteinExistence type="predicted"/>
<gene>
    <name evidence="2" type="ORF">J0A68_16010</name>
</gene>
<name>A0ABS3C7B4_9BACT</name>